<accession>A0ACC0UPB7</accession>
<proteinExistence type="predicted"/>
<reference evidence="1" key="1">
    <citation type="submission" date="2021-03" db="EMBL/GenBank/DDBJ databases">
        <title>Evolutionary priming and transition to the ectomycorrhizal habit in an iconic lineage of mushroom-forming fungi: is preadaptation a requirement?</title>
        <authorList>
            <consortium name="DOE Joint Genome Institute"/>
            <person name="Looney B.P."/>
            <person name="Miyauchi S."/>
            <person name="Morin E."/>
            <person name="Drula E."/>
            <person name="Courty P.E."/>
            <person name="Chicoki N."/>
            <person name="Fauchery L."/>
            <person name="Kohler A."/>
            <person name="Kuo A."/>
            <person name="LaButti K."/>
            <person name="Pangilinan J."/>
            <person name="Lipzen A."/>
            <person name="Riley R."/>
            <person name="Andreopoulos W."/>
            <person name="He G."/>
            <person name="Johnson J."/>
            <person name="Barry K.W."/>
            <person name="Grigoriev I.V."/>
            <person name="Nagy L."/>
            <person name="Hibbett D."/>
            <person name="Henrissat B."/>
            <person name="Matheny P.B."/>
            <person name="Labbe J."/>
            <person name="Martin A.F."/>
        </authorList>
    </citation>
    <scope>NUCLEOTIDE SEQUENCE</scope>
    <source>
        <strain evidence="1">BPL698</strain>
    </source>
</reference>
<organism evidence="1 2">
    <name type="scientific">Russula earlei</name>
    <dbReference type="NCBI Taxonomy" id="71964"/>
    <lineage>
        <taxon>Eukaryota</taxon>
        <taxon>Fungi</taxon>
        <taxon>Dikarya</taxon>
        <taxon>Basidiomycota</taxon>
        <taxon>Agaricomycotina</taxon>
        <taxon>Agaricomycetes</taxon>
        <taxon>Russulales</taxon>
        <taxon>Russulaceae</taxon>
        <taxon>Russula</taxon>
    </lineage>
</organism>
<name>A0ACC0UPB7_9AGAM</name>
<gene>
    <name evidence="1" type="ORF">F5148DRAFT_1279109</name>
</gene>
<comment type="caution">
    <text evidence="1">The sequence shown here is derived from an EMBL/GenBank/DDBJ whole genome shotgun (WGS) entry which is preliminary data.</text>
</comment>
<protein>
    <submittedName>
        <fullName evidence="1">Uncharacterized protein</fullName>
    </submittedName>
</protein>
<dbReference type="Proteomes" id="UP001207468">
    <property type="component" value="Unassembled WGS sequence"/>
</dbReference>
<dbReference type="EMBL" id="JAGFNK010000003">
    <property type="protein sequence ID" value="KAI9513061.1"/>
    <property type="molecule type" value="Genomic_DNA"/>
</dbReference>
<keyword evidence="2" id="KW-1185">Reference proteome</keyword>
<evidence type="ECO:0000313" key="1">
    <source>
        <dbReference type="EMBL" id="KAI9513061.1"/>
    </source>
</evidence>
<evidence type="ECO:0000313" key="2">
    <source>
        <dbReference type="Proteomes" id="UP001207468"/>
    </source>
</evidence>
<sequence>MHIIACAIISLIAGNFGDDDLGQILNAQLDTLAISPQAKQAIIPTLFGISKLIEVQSQGIPMPQLQFQPVSASLCSNSKVAMNTHPTGSLVLYQKHQHPFTSNSGSGYTTWLSGKPNTNIPSPHMVPEAKTGDLYVHFSMSVMNHLPERAPEGHFLMRGNPASMVSPCSHVQKG</sequence>